<evidence type="ECO:0000313" key="1">
    <source>
        <dbReference type="EMBL" id="GFQ95609.1"/>
    </source>
</evidence>
<dbReference type="Proteomes" id="UP000887116">
    <property type="component" value="Unassembled WGS sequence"/>
</dbReference>
<evidence type="ECO:0000313" key="2">
    <source>
        <dbReference type="Proteomes" id="UP000887116"/>
    </source>
</evidence>
<comment type="caution">
    <text evidence="1">The sequence shown here is derived from an EMBL/GenBank/DDBJ whole genome shotgun (WGS) entry which is preliminary data.</text>
</comment>
<name>A0A8X6G6T7_TRICU</name>
<organism evidence="1 2">
    <name type="scientific">Trichonephila clavata</name>
    <name type="common">Joro spider</name>
    <name type="synonym">Nephila clavata</name>
    <dbReference type="NCBI Taxonomy" id="2740835"/>
    <lineage>
        <taxon>Eukaryota</taxon>
        <taxon>Metazoa</taxon>
        <taxon>Ecdysozoa</taxon>
        <taxon>Arthropoda</taxon>
        <taxon>Chelicerata</taxon>
        <taxon>Arachnida</taxon>
        <taxon>Araneae</taxon>
        <taxon>Araneomorphae</taxon>
        <taxon>Entelegynae</taxon>
        <taxon>Araneoidea</taxon>
        <taxon>Nephilidae</taxon>
        <taxon>Trichonephila</taxon>
    </lineage>
</organism>
<sequence>MVNCLSSSSKHFTNSAFFEILSSFCKFYYHNSDEYVPRYITLPIFMPPTSSSSAPASFYRLCTVYISGLEKGSEISIS</sequence>
<accession>A0A8X6G6T7</accession>
<protein>
    <submittedName>
        <fullName evidence="1">Uncharacterized protein</fullName>
    </submittedName>
</protein>
<dbReference type="AlphaFoldDB" id="A0A8X6G6T7"/>
<reference evidence="1" key="1">
    <citation type="submission" date="2020-07" db="EMBL/GenBank/DDBJ databases">
        <title>Multicomponent nature underlies the extraordinary mechanical properties of spider dragline silk.</title>
        <authorList>
            <person name="Kono N."/>
            <person name="Nakamura H."/>
            <person name="Mori M."/>
            <person name="Yoshida Y."/>
            <person name="Ohtoshi R."/>
            <person name="Malay A.D."/>
            <person name="Moran D.A.P."/>
            <person name="Tomita M."/>
            <person name="Numata K."/>
            <person name="Arakawa K."/>
        </authorList>
    </citation>
    <scope>NUCLEOTIDE SEQUENCE</scope>
</reference>
<keyword evidence="2" id="KW-1185">Reference proteome</keyword>
<proteinExistence type="predicted"/>
<dbReference type="EMBL" id="BMAO01024478">
    <property type="protein sequence ID" value="GFQ95609.1"/>
    <property type="molecule type" value="Genomic_DNA"/>
</dbReference>
<gene>
    <name evidence="1" type="ORF">TNCT_391851</name>
</gene>